<accession>A0A0L0DFH9</accession>
<name>A0A0L0DFH9_THETB</name>
<feature type="compositionally biased region" description="Basic and acidic residues" evidence="1">
    <location>
        <begin position="91"/>
        <end position="107"/>
    </location>
</feature>
<reference evidence="3 4" key="1">
    <citation type="submission" date="2010-05" db="EMBL/GenBank/DDBJ databases">
        <title>The Genome Sequence of Thecamonas trahens ATCC 50062.</title>
        <authorList>
            <consortium name="The Broad Institute Genome Sequencing Platform"/>
            <person name="Russ C."/>
            <person name="Cuomo C."/>
            <person name="Shea T."/>
            <person name="Young S.K."/>
            <person name="Zeng Q."/>
            <person name="Koehrsen M."/>
            <person name="Haas B."/>
            <person name="Borodovsky M."/>
            <person name="Guigo R."/>
            <person name="Alvarado L."/>
            <person name="Berlin A."/>
            <person name="Bochicchio J."/>
            <person name="Borenstein D."/>
            <person name="Chapman S."/>
            <person name="Chen Z."/>
            <person name="Freedman E."/>
            <person name="Gellesch M."/>
            <person name="Goldberg J."/>
            <person name="Griggs A."/>
            <person name="Gujja S."/>
            <person name="Heilman E."/>
            <person name="Heiman D."/>
            <person name="Hepburn T."/>
            <person name="Howarth C."/>
            <person name="Jen D."/>
            <person name="Larson L."/>
            <person name="Mehta T."/>
            <person name="Park D."/>
            <person name="Pearson M."/>
            <person name="Roberts A."/>
            <person name="Saif S."/>
            <person name="Shenoy N."/>
            <person name="Sisk P."/>
            <person name="Stolte C."/>
            <person name="Sykes S."/>
            <person name="Thomson T."/>
            <person name="Walk T."/>
            <person name="White J."/>
            <person name="Yandava C."/>
            <person name="Burger G."/>
            <person name="Gray M.W."/>
            <person name="Holland P.W.H."/>
            <person name="King N."/>
            <person name="Lang F.B.F."/>
            <person name="Roger A.J."/>
            <person name="Ruiz-Trillo I."/>
            <person name="Lander E."/>
            <person name="Nusbaum C."/>
        </authorList>
    </citation>
    <scope>NUCLEOTIDE SEQUENCE [LARGE SCALE GENOMIC DNA]</scope>
    <source>
        <strain evidence="3 4">ATCC 50062</strain>
    </source>
</reference>
<dbReference type="PANTHER" id="PTHR21068:SF43">
    <property type="entry name" value="SPARTIN"/>
    <property type="match status" value="1"/>
</dbReference>
<dbReference type="GO" id="GO:0051301">
    <property type="term" value="P:cell division"/>
    <property type="evidence" value="ECO:0007669"/>
    <property type="project" value="TreeGrafter"/>
</dbReference>
<gene>
    <name evidence="3" type="ORF">AMSG_07054</name>
</gene>
<feature type="domain" description="Senescence" evidence="2">
    <location>
        <begin position="169"/>
        <end position="356"/>
    </location>
</feature>
<dbReference type="OMA" id="RTIDIMN"/>
<dbReference type="GeneID" id="25566076"/>
<dbReference type="GO" id="GO:0005886">
    <property type="term" value="C:plasma membrane"/>
    <property type="evidence" value="ECO:0007669"/>
    <property type="project" value="TreeGrafter"/>
</dbReference>
<proteinExistence type="predicted"/>
<dbReference type="Proteomes" id="UP000054408">
    <property type="component" value="Unassembled WGS sequence"/>
</dbReference>
<feature type="compositionally biased region" description="Low complexity" evidence="1">
    <location>
        <begin position="392"/>
        <end position="436"/>
    </location>
</feature>
<dbReference type="eggNOG" id="KOG2709">
    <property type="taxonomic scope" value="Eukaryota"/>
</dbReference>
<protein>
    <recommendedName>
        <fullName evidence="2">Senescence domain-containing protein</fullName>
    </recommendedName>
</protein>
<evidence type="ECO:0000259" key="2">
    <source>
        <dbReference type="Pfam" id="PF06911"/>
    </source>
</evidence>
<dbReference type="STRING" id="461836.A0A0L0DFH9"/>
<dbReference type="AlphaFoldDB" id="A0A0L0DFH9"/>
<dbReference type="RefSeq" id="XP_013756526.1">
    <property type="nucleotide sequence ID" value="XM_013901072.1"/>
</dbReference>
<feature type="region of interest" description="Disordered" evidence="1">
    <location>
        <begin position="91"/>
        <end position="125"/>
    </location>
</feature>
<evidence type="ECO:0000313" key="3">
    <source>
        <dbReference type="EMBL" id="KNC51067.1"/>
    </source>
</evidence>
<dbReference type="PANTHER" id="PTHR21068">
    <property type="entry name" value="SPARTIN"/>
    <property type="match status" value="1"/>
</dbReference>
<dbReference type="OrthoDB" id="20821at2759"/>
<sequence>MSSSEECQERSGRVFLRIPDVTCVHIHEQTKTAAEPAELEYWEVPSEPEPVRFLLCAQYMGIVLPPHAPPQAHVILDNLLAFHTKFADKTQEKQEVVAEPPLDRAESSADEASADAPPAESSQIDAEPAAIPVITTAGAASLEAGEVPESTAPPSSTVAAVMTGVANVLDSSAATVGKAVISSAEVVGSGVASTGVFVQSKIKPASKPLVVSDGVKTKVAYVNKLSSAAVTVSDALVNGVRAMASTLGQAAADAISETEYGRKFNSGTAGPKMMAAKRVGVSAISAVDTMLSSLYSAGHILASNVSSATTDVVAHRYGGDAGEVTKNTLSAVGHVTESVLNINKIGYKSLVGIAAKETTKGVLVGDAAASSATKSPEQLLLESIADAHTTASASASVPDAHTTASASASVPDPDSTAGANSRADAGADANADASAAESGTDRYIDELNSAEAYIA</sequence>
<evidence type="ECO:0000313" key="4">
    <source>
        <dbReference type="Proteomes" id="UP000054408"/>
    </source>
</evidence>
<organism evidence="3 4">
    <name type="scientific">Thecamonas trahens ATCC 50062</name>
    <dbReference type="NCBI Taxonomy" id="461836"/>
    <lineage>
        <taxon>Eukaryota</taxon>
        <taxon>Apusozoa</taxon>
        <taxon>Apusomonadida</taxon>
        <taxon>Apusomonadidae</taxon>
        <taxon>Thecamonas</taxon>
    </lineage>
</organism>
<dbReference type="EMBL" id="GL349464">
    <property type="protein sequence ID" value="KNC51067.1"/>
    <property type="molecule type" value="Genomic_DNA"/>
</dbReference>
<dbReference type="Pfam" id="PF06911">
    <property type="entry name" value="Senescence"/>
    <property type="match status" value="1"/>
</dbReference>
<dbReference type="InterPro" id="IPR009686">
    <property type="entry name" value="Senescence/spartin_C"/>
</dbReference>
<keyword evidence="4" id="KW-1185">Reference proteome</keyword>
<dbReference type="InterPro" id="IPR045036">
    <property type="entry name" value="Spartin-like"/>
</dbReference>
<feature type="region of interest" description="Disordered" evidence="1">
    <location>
        <begin position="392"/>
        <end position="442"/>
    </location>
</feature>
<evidence type="ECO:0000256" key="1">
    <source>
        <dbReference type="SAM" id="MobiDB-lite"/>
    </source>
</evidence>